<feature type="compositionally biased region" description="Low complexity" evidence="1">
    <location>
        <begin position="271"/>
        <end position="282"/>
    </location>
</feature>
<evidence type="ECO:0000256" key="1">
    <source>
        <dbReference type="SAM" id="MobiDB-lite"/>
    </source>
</evidence>
<keyword evidence="2" id="KW-0472">Membrane</keyword>
<feature type="region of interest" description="Disordered" evidence="1">
    <location>
        <begin position="1057"/>
        <end position="1081"/>
    </location>
</feature>
<dbReference type="EMBL" id="BNCQ01000008">
    <property type="protein sequence ID" value="GIM01084.1"/>
    <property type="molecule type" value="Genomic_DNA"/>
</dbReference>
<feature type="transmembrane region" description="Helical" evidence="2">
    <location>
        <begin position="206"/>
        <end position="225"/>
    </location>
</feature>
<dbReference type="GO" id="GO:0022857">
    <property type="term" value="F:transmembrane transporter activity"/>
    <property type="evidence" value="ECO:0007669"/>
    <property type="project" value="InterPro"/>
</dbReference>
<name>A0A8J4LL50_9CHLO</name>
<dbReference type="CDD" id="cd06174">
    <property type="entry name" value="MFS"/>
    <property type="match status" value="1"/>
</dbReference>
<feature type="transmembrane region" description="Helical" evidence="2">
    <location>
        <begin position="169"/>
        <end position="194"/>
    </location>
</feature>
<feature type="region of interest" description="Disordered" evidence="1">
    <location>
        <begin position="567"/>
        <end position="592"/>
    </location>
</feature>
<feature type="region of interest" description="Disordered" evidence="1">
    <location>
        <begin position="427"/>
        <end position="448"/>
    </location>
</feature>
<protein>
    <submittedName>
        <fullName evidence="3">Uncharacterized protein</fullName>
    </submittedName>
</protein>
<feature type="transmembrane region" description="Helical" evidence="2">
    <location>
        <begin position="106"/>
        <end position="127"/>
    </location>
</feature>
<feature type="compositionally biased region" description="Gly residues" evidence="1">
    <location>
        <begin position="438"/>
        <end position="448"/>
    </location>
</feature>
<dbReference type="Pfam" id="PF07690">
    <property type="entry name" value="MFS_1"/>
    <property type="match status" value="1"/>
</dbReference>
<dbReference type="PANTHER" id="PTHR23525">
    <property type="entry name" value="TRANSPORTER, PUTATIVE-RELATED"/>
    <property type="match status" value="1"/>
</dbReference>
<feature type="region of interest" description="Disordered" evidence="1">
    <location>
        <begin position="245"/>
        <end position="287"/>
    </location>
</feature>
<dbReference type="AlphaFoldDB" id="A0A8J4LL50"/>
<feature type="transmembrane region" description="Helical" evidence="2">
    <location>
        <begin position="1012"/>
        <end position="1035"/>
    </location>
</feature>
<evidence type="ECO:0000313" key="3">
    <source>
        <dbReference type="EMBL" id="GIM01084.1"/>
    </source>
</evidence>
<dbReference type="PANTHER" id="PTHR23525:SF1">
    <property type="entry name" value="NODULIN-LIKE DOMAIN-CONTAINING PROTEIN"/>
    <property type="match status" value="1"/>
</dbReference>
<sequence>MVNHNVRITFAVRITDGIATGIWASSVLSTYINVLEGDDDRANEVRSLLRTAHVGEASLGTTAPTPLCRRLCVQRVGYAQAIQGTFLAAAAIPAGWLAIKHRRDSILKVMGLVAFAAIAITSAALVLDVPYKYGLLCCGLALWGVAQANAPVLDALFADSVPTGNRSKLYTWLHMSYIVAQGIGPGVGAAMFAINGNVWKLEVLQHVMLLGMALAMIPALLMLCLDDDKALGAESEGLLGVAQLRPTDGAEGREEEVEGCGGSRRHVAYKSQGGSRSQSRAGGDADYRRPFLEGWSSDAEHDYRNQVSGACSPARPVFPTIAAAAHGYTPPDVGSISSSGAYSSRDVGFDIAAVSKVPSSSVGITVATSPRVSDAGVAIAVMPGVQPAPAPTSVPQAISHALLLSPTTSSPTTDHFGMTASVFNSPTPPSADAAIGGSSSGGGGGGGGGFRNTAIGGAAVAEAAVWPGELLPSGDRREMLLAGASAGVDGWGQGKDVPMGGAEASMTSAAVVERFHAVRDAVDEAAVAAAEVPSSSAVNVPTYESFRNLTIRVRPMARVDLTLGSDGGSGITAVDGDDSGAGSSREPSLMADSVRSELSFNSLLTPGSFKSVRSRTFSRAGSSSSCGSARGGGSSSGAGGGALAAVAAAASPPLALLPFLEEESAAEAEVISEPDTPKLSSQTLQAEVNQPPPLLYPVTAPVAVPSAAAAAAVITGDPILYKDANTSGLMGASLGSSGIDTTLSPPWGSTKNIHTSPSERLPAITAGPPAAVPAVATVASVAAVVYANDQMAVGDGSGGDGGIGAHEGSRWRPIGPAPAAAATNPREPPPQLTVGSTSLDPMKYRFLCLNMAWIPGVLALTDCTMGLASGMTIKFFPIFFKDAVRLAPMYVNLMYCAIPLCLSAAAYLAQRESRLLGRVQTMVLNRGIGITLLYWIATHTNRWHDQRLMVPIYIARTSIMNSIYPLQKSILMDFVPKERRAAWNSLESVTSFGWSGSAALGGWLIHKFGFQTTFLITATMQCIGWGLSMMLLPIVPRKEAGLQATCRTAASTSVATGCNGGRAGRHSSPVARSSSASPGRR</sequence>
<keyword evidence="2" id="KW-1133">Transmembrane helix</keyword>
<feature type="transmembrane region" description="Helical" evidence="2">
    <location>
        <begin position="915"/>
        <end position="936"/>
    </location>
</feature>
<proteinExistence type="predicted"/>
<evidence type="ECO:0000256" key="2">
    <source>
        <dbReference type="SAM" id="Phobius"/>
    </source>
</evidence>
<gene>
    <name evidence="3" type="ORF">Vretimale_5936</name>
</gene>
<feature type="transmembrane region" description="Helical" evidence="2">
    <location>
        <begin position="889"/>
        <end position="908"/>
    </location>
</feature>
<dbReference type="Proteomes" id="UP000722791">
    <property type="component" value="Unassembled WGS sequence"/>
</dbReference>
<keyword evidence="2" id="KW-0812">Transmembrane</keyword>
<organism evidence="3 4">
    <name type="scientific">Volvox reticuliferus</name>
    <dbReference type="NCBI Taxonomy" id="1737510"/>
    <lineage>
        <taxon>Eukaryota</taxon>
        <taxon>Viridiplantae</taxon>
        <taxon>Chlorophyta</taxon>
        <taxon>core chlorophytes</taxon>
        <taxon>Chlorophyceae</taxon>
        <taxon>CS clade</taxon>
        <taxon>Chlamydomonadales</taxon>
        <taxon>Volvocaceae</taxon>
        <taxon>Volvox</taxon>
    </lineage>
</organism>
<feature type="compositionally biased region" description="Low complexity" evidence="1">
    <location>
        <begin position="1066"/>
        <end position="1081"/>
    </location>
</feature>
<dbReference type="InterPro" id="IPR011701">
    <property type="entry name" value="MFS"/>
</dbReference>
<reference evidence="3" key="1">
    <citation type="journal article" date="2021" name="Proc. Natl. Acad. Sci. U.S.A.">
        <title>Three genomes in the algal genus Volvox reveal the fate of a haploid sex-determining region after a transition to homothallism.</title>
        <authorList>
            <person name="Yamamoto K."/>
            <person name="Hamaji T."/>
            <person name="Kawai-Toyooka H."/>
            <person name="Matsuzaki R."/>
            <person name="Takahashi F."/>
            <person name="Nishimura Y."/>
            <person name="Kawachi M."/>
            <person name="Noguchi H."/>
            <person name="Minakuchi Y."/>
            <person name="Umen J.G."/>
            <person name="Toyoda A."/>
            <person name="Nozaki H."/>
        </authorList>
    </citation>
    <scope>NUCLEOTIDE SEQUENCE</scope>
    <source>
        <strain evidence="3">NIES-3785</strain>
    </source>
</reference>
<evidence type="ECO:0000313" key="4">
    <source>
        <dbReference type="Proteomes" id="UP000722791"/>
    </source>
</evidence>
<dbReference type="InterPro" id="IPR036259">
    <property type="entry name" value="MFS_trans_sf"/>
</dbReference>
<comment type="caution">
    <text evidence="3">The sequence shown here is derived from an EMBL/GenBank/DDBJ whole genome shotgun (WGS) entry which is preliminary data.</text>
</comment>
<dbReference type="SUPFAM" id="SSF103473">
    <property type="entry name" value="MFS general substrate transporter"/>
    <property type="match status" value="2"/>
</dbReference>
<feature type="region of interest" description="Disordered" evidence="1">
    <location>
        <begin position="814"/>
        <end position="834"/>
    </location>
</feature>
<accession>A0A8J4LL50</accession>
<dbReference type="Gene3D" id="1.20.1250.20">
    <property type="entry name" value="MFS general substrate transporter like domains"/>
    <property type="match status" value="2"/>
</dbReference>
<feature type="transmembrane region" description="Helical" evidence="2">
    <location>
        <begin position="78"/>
        <end position="99"/>
    </location>
</feature>